<dbReference type="InterPro" id="IPR036390">
    <property type="entry name" value="WH_DNA-bd_sf"/>
</dbReference>
<dbReference type="PANTHER" id="PTHR30579">
    <property type="entry name" value="TRANSCRIPTIONAL REGULATOR"/>
    <property type="match status" value="1"/>
</dbReference>
<name>A0AAX2QM65_9HYPH</name>
<comment type="similarity">
    <text evidence="1">Belongs to the LysR transcriptional regulatory family.</text>
</comment>
<dbReference type="SUPFAM" id="SSF46785">
    <property type="entry name" value="Winged helix' DNA-binding domain"/>
    <property type="match status" value="1"/>
</dbReference>
<keyword evidence="3 9" id="KW-0238">DNA-binding</keyword>
<dbReference type="Gene3D" id="1.10.10.10">
    <property type="entry name" value="Winged helix-like DNA-binding domain superfamily/Winged helix DNA-binding domain"/>
    <property type="match status" value="1"/>
</dbReference>
<dbReference type="FunFam" id="1.10.10.10:FF:000001">
    <property type="entry name" value="LysR family transcriptional regulator"/>
    <property type="match status" value="1"/>
</dbReference>
<comment type="function">
    <text evidence="5">Transcriptional regulator of the ttuABCDE tartrate utilization operon.</text>
</comment>
<comment type="caution">
    <text evidence="9">The sequence shown here is derived from an EMBL/GenBank/DDBJ whole genome shotgun (WGS) entry which is preliminary data.</text>
</comment>
<keyword evidence="2" id="KW-0805">Transcription regulation</keyword>
<evidence type="ECO:0000259" key="8">
    <source>
        <dbReference type="PROSITE" id="PS50931"/>
    </source>
</evidence>
<sequence length="311" mass="34635">MVRPISTYGQRGPRLSIATKYRMRLPMLDLDSYLLRAFLTVAEIGTVNGAAVKLNRTQAAVSMQIRKLEELVGVTLFSRSSKGLELTSHGQIMLAYAREMVALSDEVGKRLTGKMIEDRIRLGVVEDFAAGHLIDILSAFRAQNPKVEIDIIVEPNRRLAKLFEDRKLDLVVCDITCLSRKPTLIWTEYLMWTVRSDFVADAEKPLPIIMFEEECPWTLPTIAALSQRNVKWKTACVASTLVAMATAVRVGIGIAPMMLNTKPEGCRTLDRSADLPGPVRIEIGLYAQPETAEGARYLVDFISRHTAILSS</sequence>
<evidence type="ECO:0000256" key="6">
    <source>
        <dbReference type="ARBA" id="ARBA00067332"/>
    </source>
</evidence>
<protein>
    <recommendedName>
        <fullName evidence="6">HTH-type transcriptional regulator TtuA</fullName>
    </recommendedName>
    <alternativeName>
        <fullName evidence="7">Tartrate utilization transcriptional regulator</fullName>
    </alternativeName>
</protein>
<evidence type="ECO:0000256" key="7">
    <source>
        <dbReference type="ARBA" id="ARBA00083243"/>
    </source>
</evidence>
<feature type="domain" description="HTH lysR-type" evidence="8">
    <location>
        <begin position="30"/>
        <end position="87"/>
    </location>
</feature>
<evidence type="ECO:0000256" key="3">
    <source>
        <dbReference type="ARBA" id="ARBA00023125"/>
    </source>
</evidence>
<dbReference type="Proteomes" id="UP000295021">
    <property type="component" value="Unassembled WGS sequence"/>
</dbReference>
<dbReference type="PROSITE" id="PS50931">
    <property type="entry name" value="HTH_LYSR"/>
    <property type="match status" value="1"/>
</dbReference>
<dbReference type="Pfam" id="PF03466">
    <property type="entry name" value="LysR_substrate"/>
    <property type="match status" value="1"/>
</dbReference>
<evidence type="ECO:0000313" key="10">
    <source>
        <dbReference type="Proteomes" id="UP000295021"/>
    </source>
</evidence>
<dbReference type="PANTHER" id="PTHR30579:SF7">
    <property type="entry name" value="HTH-TYPE TRANSCRIPTIONAL REGULATOR LRHA-RELATED"/>
    <property type="match status" value="1"/>
</dbReference>
<organism evidence="9 10">
    <name type="scientific">Rhizobium laguerreae</name>
    <dbReference type="NCBI Taxonomy" id="1076926"/>
    <lineage>
        <taxon>Bacteria</taxon>
        <taxon>Pseudomonadati</taxon>
        <taxon>Pseudomonadota</taxon>
        <taxon>Alphaproteobacteria</taxon>
        <taxon>Hyphomicrobiales</taxon>
        <taxon>Rhizobiaceae</taxon>
        <taxon>Rhizobium/Agrobacterium group</taxon>
        <taxon>Rhizobium</taxon>
    </lineage>
</organism>
<dbReference type="GO" id="GO:0003677">
    <property type="term" value="F:DNA binding"/>
    <property type="evidence" value="ECO:0007669"/>
    <property type="project" value="UniProtKB-KW"/>
</dbReference>
<evidence type="ECO:0000256" key="4">
    <source>
        <dbReference type="ARBA" id="ARBA00023163"/>
    </source>
</evidence>
<dbReference type="Gene3D" id="3.40.190.10">
    <property type="entry name" value="Periplasmic binding protein-like II"/>
    <property type="match status" value="2"/>
</dbReference>
<evidence type="ECO:0000313" key="9">
    <source>
        <dbReference type="EMBL" id="TCU25120.1"/>
    </source>
</evidence>
<dbReference type="InterPro" id="IPR005119">
    <property type="entry name" value="LysR_subst-bd"/>
</dbReference>
<dbReference type="PRINTS" id="PR00039">
    <property type="entry name" value="HTHLYSR"/>
</dbReference>
<dbReference type="AlphaFoldDB" id="A0AAX2QM65"/>
<dbReference type="InterPro" id="IPR000847">
    <property type="entry name" value="LysR_HTH_N"/>
</dbReference>
<dbReference type="Pfam" id="PF00126">
    <property type="entry name" value="HTH_1"/>
    <property type="match status" value="1"/>
</dbReference>
<dbReference type="SUPFAM" id="SSF53850">
    <property type="entry name" value="Periplasmic binding protein-like II"/>
    <property type="match status" value="1"/>
</dbReference>
<gene>
    <name evidence="9" type="ORF">EV131_105232</name>
</gene>
<accession>A0AAX2QM65</accession>
<evidence type="ECO:0000256" key="2">
    <source>
        <dbReference type="ARBA" id="ARBA00023015"/>
    </source>
</evidence>
<evidence type="ECO:0000256" key="5">
    <source>
        <dbReference type="ARBA" id="ARBA00054626"/>
    </source>
</evidence>
<keyword evidence="4" id="KW-0804">Transcription</keyword>
<reference evidence="9 10" key="1">
    <citation type="submission" date="2019-03" db="EMBL/GenBank/DDBJ databases">
        <title>Genomic Encyclopedia of Type Strains, Phase IV (KMG-V): Genome sequencing to study the core and pangenomes of soil and plant-associated prokaryotes.</title>
        <authorList>
            <person name="Whitman W."/>
        </authorList>
    </citation>
    <scope>NUCLEOTIDE SEQUENCE [LARGE SCALE GENOMIC DNA]</scope>
    <source>
        <strain evidence="9 10">FB403</strain>
    </source>
</reference>
<dbReference type="GO" id="GO:0003700">
    <property type="term" value="F:DNA-binding transcription factor activity"/>
    <property type="evidence" value="ECO:0007669"/>
    <property type="project" value="InterPro"/>
</dbReference>
<evidence type="ECO:0000256" key="1">
    <source>
        <dbReference type="ARBA" id="ARBA00009437"/>
    </source>
</evidence>
<dbReference type="InterPro" id="IPR050176">
    <property type="entry name" value="LTTR"/>
</dbReference>
<proteinExistence type="inferred from homology"/>
<dbReference type="InterPro" id="IPR036388">
    <property type="entry name" value="WH-like_DNA-bd_sf"/>
</dbReference>
<dbReference type="EMBL" id="SMBI01000005">
    <property type="protein sequence ID" value="TCU25120.1"/>
    <property type="molecule type" value="Genomic_DNA"/>
</dbReference>